<keyword evidence="3" id="KW-1003">Cell membrane</keyword>
<dbReference type="SUPFAM" id="SSF50182">
    <property type="entry name" value="Sm-like ribonucleoproteins"/>
    <property type="match status" value="1"/>
</dbReference>
<dbReference type="SUPFAM" id="SSF82689">
    <property type="entry name" value="Mechanosensitive channel protein MscS (YggB), C-terminal domain"/>
    <property type="match status" value="1"/>
</dbReference>
<feature type="domain" description="Mechanosensitive ion channel MscS" evidence="10">
    <location>
        <begin position="558"/>
        <end position="623"/>
    </location>
</feature>
<keyword evidence="5 8" id="KW-1133">Transmembrane helix</keyword>
<evidence type="ECO:0000256" key="2">
    <source>
        <dbReference type="ARBA" id="ARBA00008017"/>
    </source>
</evidence>
<keyword evidence="9" id="KW-0732">Signal</keyword>
<evidence type="ECO:0000256" key="5">
    <source>
        <dbReference type="ARBA" id="ARBA00022989"/>
    </source>
</evidence>
<name>A0ABW4YU31_9HYPH</name>
<feature type="transmembrane region" description="Helical" evidence="8">
    <location>
        <begin position="224"/>
        <end position="244"/>
    </location>
</feature>
<feature type="transmembrane region" description="Helical" evidence="8">
    <location>
        <begin position="374"/>
        <end position="395"/>
    </location>
</feature>
<evidence type="ECO:0000256" key="1">
    <source>
        <dbReference type="ARBA" id="ARBA00004651"/>
    </source>
</evidence>
<feature type="region of interest" description="Disordered" evidence="7">
    <location>
        <begin position="52"/>
        <end position="87"/>
    </location>
</feature>
<reference evidence="13" key="1">
    <citation type="journal article" date="2019" name="Int. J. Syst. Evol. Microbiol.">
        <title>The Global Catalogue of Microorganisms (GCM) 10K type strain sequencing project: providing services to taxonomists for standard genome sequencing and annotation.</title>
        <authorList>
            <consortium name="The Broad Institute Genomics Platform"/>
            <consortium name="The Broad Institute Genome Sequencing Center for Infectious Disease"/>
            <person name="Wu L."/>
            <person name="Ma J."/>
        </authorList>
    </citation>
    <scope>NUCLEOTIDE SEQUENCE [LARGE SCALE GENOMIC DNA]</scope>
    <source>
        <strain evidence="13">CCM 7435</strain>
    </source>
</reference>
<feature type="transmembrane region" description="Helical" evidence="8">
    <location>
        <begin position="538"/>
        <end position="560"/>
    </location>
</feature>
<dbReference type="Pfam" id="PF21088">
    <property type="entry name" value="MS_channel_1st"/>
    <property type="match status" value="1"/>
</dbReference>
<feature type="transmembrane region" description="Helical" evidence="8">
    <location>
        <begin position="145"/>
        <end position="163"/>
    </location>
</feature>
<keyword evidence="13" id="KW-1185">Reference proteome</keyword>
<dbReference type="InterPro" id="IPR049142">
    <property type="entry name" value="MS_channel_1st"/>
</dbReference>
<organism evidence="12 13">
    <name type="scientific">Ancylobacter oerskovii</name>
    <dbReference type="NCBI Taxonomy" id="459519"/>
    <lineage>
        <taxon>Bacteria</taxon>
        <taxon>Pseudomonadati</taxon>
        <taxon>Pseudomonadota</taxon>
        <taxon>Alphaproteobacteria</taxon>
        <taxon>Hyphomicrobiales</taxon>
        <taxon>Xanthobacteraceae</taxon>
        <taxon>Ancylobacter</taxon>
    </lineage>
</organism>
<dbReference type="EMBL" id="JBHUHD010000001">
    <property type="protein sequence ID" value="MFD2139861.1"/>
    <property type="molecule type" value="Genomic_DNA"/>
</dbReference>
<dbReference type="SUPFAM" id="SSF82861">
    <property type="entry name" value="Mechanosensitive channel protein MscS (YggB), transmembrane region"/>
    <property type="match status" value="1"/>
</dbReference>
<feature type="signal peptide" evidence="9">
    <location>
        <begin position="1"/>
        <end position="22"/>
    </location>
</feature>
<comment type="subcellular location">
    <subcellularLocation>
        <location evidence="1">Cell membrane</location>
        <topology evidence="1">Multi-pass membrane protein</topology>
    </subcellularLocation>
</comment>
<dbReference type="RefSeq" id="WP_213352353.1">
    <property type="nucleotide sequence ID" value="NZ_JAHBGB010000023.1"/>
</dbReference>
<comment type="caution">
    <text evidence="12">The sequence shown here is derived from an EMBL/GenBank/DDBJ whole genome shotgun (WGS) entry which is preliminary data.</text>
</comment>
<dbReference type="InterPro" id="IPR045276">
    <property type="entry name" value="YbiO_bact"/>
</dbReference>
<evidence type="ECO:0000259" key="10">
    <source>
        <dbReference type="Pfam" id="PF00924"/>
    </source>
</evidence>
<gene>
    <name evidence="12" type="ORF">ACFSNC_05595</name>
</gene>
<evidence type="ECO:0000313" key="12">
    <source>
        <dbReference type="EMBL" id="MFD2139861.1"/>
    </source>
</evidence>
<evidence type="ECO:0000256" key="7">
    <source>
        <dbReference type="SAM" id="MobiDB-lite"/>
    </source>
</evidence>
<dbReference type="Proteomes" id="UP001597299">
    <property type="component" value="Unassembled WGS sequence"/>
</dbReference>
<evidence type="ECO:0000256" key="9">
    <source>
        <dbReference type="SAM" id="SignalP"/>
    </source>
</evidence>
<comment type="similarity">
    <text evidence="2">Belongs to the MscS (TC 1.A.23) family.</text>
</comment>
<feature type="transmembrane region" description="Helical" evidence="8">
    <location>
        <begin position="264"/>
        <end position="281"/>
    </location>
</feature>
<dbReference type="PANTHER" id="PTHR30460:SF0">
    <property type="entry name" value="MODERATE CONDUCTANCE MECHANOSENSITIVE CHANNEL YBIO"/>
    <property type="match status" value="1"/>
</dbReference>
<dbReference type="Gene3D" id="2.30.30.60">
    <property type="match status" value="1"/>
</dbReference>
<feature type="chain" id="PRO_5046833657" evidence="9">
    <location>
        <begin position="23"/>
        <end position="756"/>
    </location>
</feature>
<evidence type="ECO:0000259" key="11">
    <source>
        <dbReference type="Pfam" id="PF21088"/>
    </source>
</evidence>
<dbReference type="Gene3D" id="1.10.287.1260">
    <property type="match status" value="1"/>
</dbReference>
<proteinExistence type="inferred from homology"/>
<protein>
    <submittedName>
        <fullName evidence="12">Mechanosensitive ion channel family protein</fullName>
    </submittedName>
</protein>
<feature type="compositionally biased region" description="Low complexity" evidence="7">
    <location>
        <begin position="54"/>
        <end position="87"/>
    </location>
</feature>
<feature type="transmembrane region" description="Helical" evidence="8">
    <location>
        <begin position="337"/>
        <end position="362"/>
    </location>
</feature>
<dbReference type="InterPro" id="IPR023408">
    <property type="entry name" value="MscS_beta-dom_sf"/>
</dbReference>
<feature type="transmembrane region" description="Helical" evidence="8">
    <location>
        <begin position="184"/>
        <end position="204"/>
    </location>
</feature>
<dbReference type="InterPro" id="IPR011014">
    <property type="entry name" value="MscS_channel_TM-2"/>
</dbReference>
<evidence type="ECO:0000256" key="3">
    <source>
        <dbReference type="ARBA" id="ARBA00022475"/>
    </source>
</evidence>
<dbReference type="PANTHER" id="PTHR30460">
    <property type="entry name" value="MODERATE CONDUCTANCE MECHANOSENSITIVE CHANNEL YBIO"/>
    <property type="match status" value="1"/>
</dbReference>
<dbReference type="Gene3D" id="3.30.70.100">
    <property type="match status" value="1"/>
</dbReference>
<evidence type="ECO:0000256" key="8">
    <source>
        <dbReference type="SAM" id="Phobius"/>
    </source>
</evidence>
<evidence type="ECO:0000256" key="4">
    <source>
        <dbReference type="ARBA" id="ARBA00022692"/>
    </source>
</evidence>
<dbReference type="Pfam" id="PF00924">
    <property type="entry name" value="MS_channel_2nd"/>
    <property type="match status" value="1"/>
</dbReference>
<feature type="transmembrane region" description="Helical" evidence="8">
    <location>
        <begin position="416"/>
        <end position="438"/>
    </location>
</feature>
<dbReference type="InterPro" id="IPR011066">
    <property type="entry name" value="MscS_channel_C_sf"/>
</dbReference>
<feature type="transmembrane region" description="Helical" evidence="8">
    <location>
        <begin position="450"/>
        <end position="471"/>
    </location>
</feature>
<keyword evidence="4 8" id="KW-0812">Transmembrane</keyword>
<feature type="transmembrane region" description="Helical" evidence="8">
    <location>
        <begin position="293"/>
        <end position="317"/>
    </location>
</feature>
<evidence type="ECO:0000256" key="6">
    <source>
        <dbReference type="ARBA" id="ARBA00023136"/>
    </source>
</evidence>
<sequence length="756" mass="81477">MNRLRRAVLALFLLLCAAPATAQTPAPAPLSQQQFDQLVDSLSKAVAERLKNGPATAATEPAAPKAEAAPSPAAASPPAAVPASEPAPAPMMRMASEEPMSEKFIEVLDRSDDVLAELPALIEQSGRIPRLLDAEMNNGRSLGRFLLLLAACVAVALATEKLLRYALRPPRRHLANRVTGAASLWALAALVSLDVLILAGVWLVTHAMIVGFFEGQIPQAHLGYLVLTSVFYWRLYVLVFRIALRPNMPQARLAEINDAEALKVYRWASALILAAIVLADFRRILDGIHSPPLVVACATLINSLLLTGLLIAAAIAIREPVAKWFHGISQGGRPGPLVAGLARFWLILAIPFFLVLGMARVYGALTTANSLHEAIVMTMNVLIGLLILESFMDKVCRLMQADIEITHSRRERAIEALMRCVRVAILLGALTLLFRIWAVHGVGMMDMSGYNAMAAAALPAGAILLGAYCAWQAVEYFTQLYAAPAAGGLPGHQDTEDTAAPTTASRMSTLMPLLRVTMLLAIVVMAALTVLSQLGINITPLIAGASIVGLAISFGSQTLVKDIVSGVFYLVDDAFRVGEYIDCGKAKGTVEGFTLRSLKLRHQNGMVHTIPFGQLGQITNFSRDWSTLKFNLRFTRDTDLEKLRKTVKKIGIELQEDPEYKEDFLMPLKMQGVADIADSALVVRFKFTVKPTRPTVIQREAVKRMIRILPQQGIEFANNTVSVQSLGGDQSAAAAASRKAANDLAEKAAAEAAATG</sequence>
<evidence type="ECO:0000313" key="13">
    <source>
        <dbReference type="Proteomes" id="UP001597299"/>
    </source>
</evidence>
<feature type="transmembrane region" description="Helical" evidence="8">
    <location>
        <begin position="513"/>
        <end position="532"/>
    </location>
</feature>
<feature type="domain" description="Mechanosensitive ion channel transmembrane helices 2/3" evidence="11">
    <location>
        <begin position="521"/>
        <end position="557"/>
    </location>
</feature>
<keyword evidence="6 8" id="KW-0472">Membrane</keyword>
<dbReference type="InterPro" id="IPR010920">
    <property type="entry name" value="LSM_dom_sf"/>
</dbReference>
<dbReference type="InterPro" id="IPR006685">
    <property type="entry name" value="MscS_channel_2nd"/>
</dbReference>
<accession>A0ABW4YU31</accession>